<dbReference type="Pfam" id="PF00126">
    <property type="entry name" value="HTH_1"/>
    <property type="match status" value="1"/>
</dbReference>
<sequence>MLLSSIYRHRTLRKVADELCLSQPAITKALREMEEIVGAVLFDRTSRGLTPTAAADVLALRSSNFLADLRNLADELIALQDGLRGVVRIGLIPFVAHSLLTKTMDMLRQQGFSYRFVICDGDTDTLVRMLRNHELDCVIARLTHENSGELEQEILYTQQPVLLSCRTYALPKNRKLTIKDFSNAEWVLPPKGTPTRRAFGEMLVQSKVVIREAHVETSSVSVIKAVLAADPTSVTLLPRDLADEIVQEGTWRVLPVDLDFSLPAVSVITRRDAQGDRTLDMLKRAIRASAV</sequence>
<dbReference type="EMBL" id="FXAH01000023">
    <property type="protein sequence ID" value="SMF80903.1"/>
    <property type="molecule type" value="Genomic_DNA"/>
</dbReference>
<dbReference type="STRING" id="28094.SAMN06295900_1238"/>
<keyword evidence="7" id="KW-1185">Reference proteome</keyword>
<dbReference type="SUPFAM" id="SSF46785">
    <property type="entry name" value="Winged helix' DNA-binding domain"/>
    <property type="match status" value="1"/>
</dbReference>
<evidence type="ECO:0000313" key="6">
    <source>
        <dbReference type="EMBL" id="SMF80903.1"/>
    </source>
</evidence>
<evidence type="ECO:0000256" key="4">
    <source>
        <dbReference type="ARBA" id="ARBA00023163"/>
    </source>
</evidence>
<evidence type="ECO:0000259" key="5">
    <source>
        <dbReference type="PROSITE" id="PS50931"/>
    </source>
</evidence>
<dbReference type="PANTHER" id="PTHR30419">
    <property type="entry name" value="HTH-TYPE TRANSCRIPTIONAL REGULATOR YBHD"/>
    <property type="match status" value="1"/>
</dbReference>
<evidence type="ECO:0000256" key="3">
    <source>
        <dbReference type="ARBA" id="ARBA00023125"/>
    </source>
</evidence>
<dbReference type="Gene3D" id="3.40.190.10">
    <property type="entry name" value="Periplasmic binding protein-like II"/>
    <property type="match status" value="2"/>
</dbReference>
<dbReference type="AlphaFoldDB" id="A0A1X7H712"/>
<dbReference type="InterPro" id="IPR036390">
    <property type="entry name" value="WH_DNA-bd_sf"/>
</dbReference>
<dbReference type="PRINTS" id="PR00039">
    <property type="entry name" value="HTHLYSR"/>
</dbReference>
<dbReference type="GO" id="GO:0003700">
    <property type="term" value="F:DNA-binding transcription factor activity"/>
    <property type="evidence" value="ECO:0007669"/>
    <property type="project" value="InterPro"/>
</dbReference>
<comment type="similarity">
    <text evidence="1">Belongs to the LysR transcriptional regulatory family.</text>
</comment>
<dbReference type="Proteomes" id="UP000192911">
    <property type="component" value="Unassembled WGS sequence"/>
</dbReference>
<evidence type="ECO:0000256" key="1">
    <source>
        <dbReference type="ARBA" id="ARBA00009437"/>
    </source>
</evidence>
<evidence type="ECO:0000256" key="2">
    <source>
        <dbReference type="ARBA" id="ARBA00023015"/>
    </source>
</evidence>
<dbReference type="Gene3D" id="1.10.10.10">
    <property type="entry name" value="Winged helix-like DNA-binding domain superfamily/Winged helix DNA-binding domain"/>
    <property type="match status" value="1"/>
</dbReference>
<keyword evidence="3" id="KW-0238">DNA-binding</keyword>
<gene>
    <name evidence="6" type="ORF">SAMN06295900_1238</name>
</gene>
<dbReference type="Pfam" id="PF03466">
    <property type="entry name" value="LysR_substrate"/>
    <property type="match status" value="1"/>
</dbReference>
<accession>A0A1X7H712</accession>
<name>A0A1X7H712_TRICW</name>
<dbReference type="GO" id="GO:0003677">
    <property type="term" value="F:DNA binding"/>
    <property type="evidence" value="ECO:0007669"/>
    <property type="project" value="UniProtKB-KW"/>
</dbReference>
<keyword evidence="4" id="KW-0804">Transcription</keyword>
<dbReference type="InterPro" id="IPR000847">
    <property type="entry name" value="LysR_HTH_N"/>
</dbReference>
<evidence type="ECO:0000313" key="7">
    <source>
        <dbReference type="Proteomes" id="UP000192911"/>
    </source>
</evidence>
<dbReference type="PANTHER" id="PTHR30419:SF8">
    <property type="entry name" value="NITROGEN ASSIMILATION TRANSCRIPTIONAL ACTIVATOR-RELATED"/>
    <property type="match status" value="1"/>
</dbReference>
<dbReference type="InterPro" id="IPR036388">
    <property type="entry name" value="WH-like_DNA-bd_sf"/>
</dbReference>
<organism evidence="6 7">
    <name type="scientific">Trinickia caryophylli</name>
    <name type="common">Paraburkholderia caryophylli</name>
    <dbReference type="NCBI Taxonomy" id="28094"/>
    <lineage>
        <taxon>Bacteria</taxon>
        <taxon>Pseudomonadati</taxon>
        <taxon>Pseudomonadota</taxon>
        <taxon>Betaproteobacteria</taxon>
        <taxon>Burkholderiales</taxon>
        <taxon>Burkholderiaceae</taxon>
        <taxon>Trinickia</taxon>
    </lineage>
</organism>
<reference evidence="7" key="1">
    <citation type="submission" date="2017-04" db="EMBL/GenBank/DDBJ databases">
        <authorList>
            <person name="Varghese N."/>
            <person name="Submissions S."/>
        </authorList>
    </citation>
    <scope>NUCLEOTIDE SEQUENCE [LARGE SCALE GENOMIC DNA]</scope>
    <source>
        <strain evidence="7">Ballard 720</strain>
    </source>
</reference>
<dbReference type="InterPro" id="IPR005119">
    <property type="entry name" value="LysR_subst-bd"/>
</dbReference>
<dbReference type="GO" id="GO:0005829">
    <property type="term" value="C:cytosol"/>
    <property type="evidence" value="ECO:0007669"/>
    <property type="project" value="TreeGrafter"/>
</dbReference>
<protein>
    <submittedName>
        <fullName evidence="6">Transcriptional regulator, LysR family</fullName>
    </submittedName>
</protein>
<dbReference type="InterPro" id="IPR050950">
    <property type="entry name" value="HTH-type_LysR_regulators"/>
</dbReference>
<dbReference type="SUPFAM" id="SSF53850">
    <property type="entry name" value="Periplasmic binding protein-like II"/>
    <property type="match status" value="1"/>
</dbReference>
<keyword evidence="2" id="KW-0805">Transcription regulation</keyword>
<proteinExistence type="inferred from homology"/>
<dbReference type="PROSITE" id="PS50931">
    <property type="entry name" value="HTH_LYSR"/>
    <property type="match status" value="1"/>
</dbReference>
<feature type="domain" description="HTH lysR-type" evidence="5">
    <location>
        <begin position="1"/>
        <end position="52"/>
    </location>
</feature>